<comment type="catalytic activity">
    <reaction evidence="13">
        <text>L-alanyl-L-lysine(out) = L-alanyl-L-lysine(in)</text>
        <dbReference type="Rhea" id="RHEA:79415"/>
        <dbReference type="ChEBI" id="CHEBI:192470"/>
    </reaction>
</comment>
<evidence type="ECO:0000256" key="8">
    <source>
        <dbReference type="ARBA" id="ARBA00044898"/>
    </source>
</evidence>
<evidence type="ECO:0000256" key="7">
    <source>
        <dbReference type="ARBA" id="ARBA00044893"/>
    </source>
</evidence>
<evidence type="ECO:0000256" key="16">
    <source>
        <dbReference type="ARBA" id="ARBA00045018"/>
    </source>
</evidence>
<evidence type="ECO:0000313" key="23">
    <source>
        <dbReference type="Proteomes" id="UP000886523"/>
    </source>
</evidence>
<evidence type="ECO:0000256" key="19">
    <source>
        <dbReference type="SAM" id="MobiDB-lite"/>
    </source>
</evidence>
<dbReference type="Pfam" id="PF07690">
    <property type="entry name" value="MFS_1"/>
    <property type="match status" value="1"/>
</dbReference>
<dbReference type="GO" id="GO:0016020">
    <property type="term" value="C:membrane"/>
    <property type="evidence" value="ECO:0007669"/>
    <property type="project" value="UniProtKB-SubCell"/>
</dbReference>
<feature type="transmembrane region" description="Helical" evidence="20">
    <location>
        <begin position="409"/>
        <end position="428"/>
    </location>
</feature>
<feature type="transmembrane region" description="Helical" evidence="20">
    <location>
        <begin position="285"/>
        <end position="306"/>
    </location>
</feature>
<feature type="transmembrane region" description="Helical" evidence="20">
    <location>
        <begin position="520"/>
        <end position="542"/>
    </location>
</feature>
<evidence type="ECO:0000256" key="3">
    <source>
        <dbReference type="ARBA" id="ARBA00044878"/>
    </source>
</evidence>
<evidence type="ECO:0000256" key="10">
    <source>
        <dbReference type="ARBA" id="ARBA00044900"/>
    </source>
</evidence>
<evidence type="ECO:0000256" key="1">
    <source>
        <dbReference type="ARBA" id="ARBA00004141"/>
    </source>
</evidence>
<comment type="catalytic activity">
    <reaction evidence="2">
        <text>L-lysyl-L-alanine(out) = L-lysyl-L-alanine(in)</text>
        <dbReference type="Rhea" id="RHEA:79399"/>
        <dbReference type="ChEBI" id="CHEBI:229954"/>
    </reaction>
</comment>
<comment type="catalytic activity">
    <reaction evidence="9">
        <text>L-arginyl-L-alpha-amino acid(out) = L-arginyl-L-alpha-amino acid(in)</text>
        <dbReference type="Rhea" id="RHEA:79371"/>
        <dbReference type="ChEBI" id="CHEBI:84315"/>
    </reaction>
</comment>
<evidence type="ECO:0000256" key="2">
    <source>
        <dbReference type="ARBA" id="ARBA00044876"/>
    </source>
</evidence>
<evidence type="ECO:0000256" key="11">
    <source>
        <dbReference type="ARBA" id="ARBA00044903"/>
    </source>
</evidence>
<feature type="transmembrane region" description="Helical" evidence="20">
    <location>
        <begin position="66"/>
        <end position="89"/>
    </location>
</feature>
<dbReference type="EMBL" id="MU129036">
    <property type="protein sequence ID" value="KAF9509397.1"/>
    <property type="molecule type" value="Genomic_DNA"/>
</dbReference>
<dbReference type="InterPro" id="IPR036259">
    <property type="entry name" value="MFS_trans_sf"/>
</dbReference>
<feature type="transmembrane region" description="Helical" evidence="20">
    <location>
        <begin position="101"/>
        <end position="118"/>
    </location>
</feature>
<dbReference type="OrthoDB" id="10255148at2759"/>
<dbReference type="Gene3D" id="1.20.1250.20">
    <property type="entry name" value="MFS general substrate transporter like domains"/>
    <property type="match status" value="1"/>
</dbReference>
<dbReference type="PANTHER" id="PTHR23512">
    <property type="entry name" value="MAJOR FACILITATOR SUPERFAMILY DOMAIN-CONTAINING PROTEIN 1"/>
    <property type="match status" value="1"/>
</dbReference>
<comment type="catalytic activity">
    <reaction evidence="8">
        <text>L-aspartyl-L-lysine(out) = L-aspartyl-L-lysine(in)</text>
        <dbReference type="Rhea" id="RHEA:79411"/>
        <dbReference type="ChEBI" id="CHEBI:229953"/>
    </reaction>
</comment>
<dbReference type="SUPFAM" id="SSF103473">
    <property type="entry name" value="MFS general substrate transporter"/>
    <property type="match status" value="1"/>
</dbReference>
<feature type="signal peptide" evidence="21">
    <location>
        <begin position="1"/>
        <end position="24"/>
    </location>
</feature>
<dbReference type="InterPro" id="IPR052187">
    <property type="entry name" value="MFSD1"/>
</dbReference>
<protein>
    <recommendedName>
        <fullName evidence="15">Lysosomal dipeptide transporter MFSD1</fullName>
    </recommendedName>
    <alternativeName>
        <fullName evidence="16">Major facilitator superfamily domain-containing protein 1</fullName>
    </alternativeName>
</protein>
<comment type="subcellular location">
    <subcellularLocation>
        <location evidence="1">Membrane</location>
        <topology evidence="1">Multi-pass membrane protein</topology>
    </subcellularLocation>
</comment>
<comment type="catalytic activity">
    <reaction evidence="3">
        <text>L-histidyl-glycine(out) = L-histidyl-glycine(in)</text>
        <dbReference type="Rhea" id="RHEA:79395"/>
        <dbReference type="ChEBI" id="CHEBI:229957"/>
    </reaction>
</comment>
<keyword evidence="21" id="KW-0732">Signal</keyword>
<sequence length="551" mass="59581">MPGVLRVWAIRGLALLCICSLSTGSHFGCEFLGPLKSSLIRDLHSNNIEFSAILASYSVNNTWTPLVAGLLAATLGTAWSSLIATSLILLGQSTLFLGRRVTSIGTMAAGLFIFGLGVSPLSVVQETIIVRFFSNHGLGVSLAFGLVAGKGASFIAAFTSYPLAQNHGPLAPFFVATMLAIFSFSINVLYLHASRWLASGSGVEPDPNGPPFSNTPITERSALKHVSAKKRVMLSDITKLGDVFWLYLSGNPFRTLLQILFNSGMAIPNPMQCGFLTDRFRRDAIVYKLSMLASALTLSSYIWFLLPPTWTKSALPGVLSFGAGLGFAPLLLVLLASRIVPSTYVATALGAHKSLESAGSTISLTLAGIILDGKIFKHLPKETLDPSPKLSLRELVPTDPSPQSAIERLLFVLALLNFLHLVCTWFLWKLDISKRGPNGYQILSGDTALPHESGEGEDRDPERDAERHHHLRHISSESISVPLSHNPPADRIYSAASIPTGLRGDGEFVVTEAEIARGKILFRISIALVVATWMFYSITLLMDLVERQGDD</sequence>
<evidence type="ECO:0000256" key="4">
    <source>
        <dbReference type="ARBA" id="ARBA00044881"/>
    </source>
</evidence>
<keyword evidence="20" id="KW-1133">Transmembrane helix</keyword>
<evidence type="ECO:0000256" key="15">
    <source>
        <dbReference type="ARBA" id="ARBA00044985"/>
    </source>
</evidence>
<feature type="chain" id="PRO_5040444823" description="Lysosomal dipeptide transporter MFSD1" evidence="21">
    <location>
        <begin position="25"/>
        <end position="551"/>
    </location>
</feature>
<evidence type="ECO:0000256" key="21">
    <source>
        <dbReference type="SAM" id="SignalP"/>
    </source>
</evidence>
<reference evidence="22" key="1">
    <citation type="journal article" date="2020" name="Nat. Commun.">
        <title>Large-scale genome sequencing of mycorrhizal fungi provides insights into the early evolution of symbiotic traits.</title>
        <authorList>
            <person name="Miyauchi S."/>
            <person name="Kiss E."/>
            <person name="Kuo A."/>
            <person name="Drula E."/>
            <person name="Kohler A."/>
            <person name="Sanchez-Garcia M."/>
            <person name="Morin E."/>
            <person name="Andreopoulos B."/>
            <person name="Barry K.W."/>
            <person name="Bonito G."/>
            <person name="Buee M."/>
            <person name="Carver A."/>
            <person name="Chen C."/>
            <person name="Cichocki N."/>
            <person name="Clum A."/>
            <person name="Culley D."/>
            <person name="Crous P.W."/>
            <person name="Fauchery L."/>
            <person name="Girlanda M."/>
            <person name="Hayes R.D."/>
            <person name="Keri Z."/>
            <person name="LaButti K."/>
            <person name="Lipzen A."/>
            <person name="Lombard V."/>
            <person name="Magnuson J."/>
            <person name="Maillard F."/>
            <person name="Murat C."/>
            <person name="Nolan M."/>
            <person name="Ohm R.A."/>
            <person name="Pangilinan J."/>
            <person name="Pereira M.F."/>
            <person name="Perotto S."/>
            <person name="Peter M."/>
            <person name="Pfister S."/>
            <person name="Riley R."/>
            <person name="Sitrit Y."/>
            <person name="Stielow J.B."/>
            <person name="Szollosi G."/>
            <person name="Zifcakova L."/>
            <person name="Stursova M."/>
            <person name="Spatafora J.W."/>
            <person name="Tedersoo L."/>
            <person name="Vaario L.M."/>
            <person name="Yamada A."/>
            <person name="Yan M."/>
            <person name="Wang P."/>
            <person name="Xu J."/>
            <person name="Bruns T."/>
            <person name="Baldrian P."/>
            <person name="Vilgalys R."/>
            <person name="Dunand C."/>
            <person name="Henrissat B."/>
            <person name="Grigoriev I.V."/>
            <person name="Hibbett D."/>
            <person name="Nagy L.G."/>
            <person name="Martin F.M."/>
        </authorList>
    </citation>
    <scope>NUCLEOTIDE SEQUENCE</scope>
    <source>
        <strain evidence="22">UP504</strain>
    </source>
</reference>
<evidence type="ECO:0000256" key="18">
    <source>
        <dbReference type="ARBA" id="ARBA00046376"/>
    </source>
</evidence>
<evidence type="ECO:0000256" key="12">
    <source>
        <dbReference type="ARBA" id="ARBA00044912"/>
    </source>
</evidence>
<feature type="region of interest" description="Disordered" evidence="19">
    <location>
        <begin position="443"/>
        <end position="471"/>
    </location>
</feature>
<feature type="transmembrane region" description="Helical" evidence="20">
    <location>
        <begin position="138"/>
        <end position="158"/>
    </location>
</feature>
<comment type="subunit">
    <text evidence="18">Homodimer. Interacts with lysosomal protein GLMP (via lumenal domain); the interaction starts while both proteins are still in the endoplasmic reticulum and is required for stabilization of MFSD1 in lysosomes but has no direct effect on its targeting to lysosomes or transporter activity.</text>
</comment>
<evidence type="ECO:0000256" key="9">
    <source>
        <dbReference type="ARBA" id="ARBA00044899"/>
    </source>
</evidence>
<evidence type="ECO:0000313" key="22">
    <source>
        <dbReference type="EMBL" id="KAF9509397.1"/>
    </source>
</evidence>
<dbReference type="AlphaFoldDB" id="A0A9P6AP64"/>
<evidence type="ECO:0000256" key="17">
    <source>
        <dbReference type="ARBA" id="ARBA00045709"/>
    </source>
</evidence>
<evidence type="ECO:0000256" key="20">
    <source>
        <dbReference type="SAM" id="Phobius"/>
    </source>
</evidence>
<organism evidence="22 23">
    <name type="scientific">Hydnum rufescens UP504</name>
    <dbReference type="NCBI Taxonomy" id="1448309"/>
    <lineage>
        <taxon>Eukaryota</taxon>
        <taxon>Fungi</taxon>
        <taxon>Dikarya</taxon>
        <taxon>Basidiomycota</taxon>
        <taxon>Agaricomycotina</taxon>
        <taxon>Agaricomycetes</taxon>
        <taxon>Cantharellales</taxon>
        <taxon>Hydnaceae</taxon>
        <taxon>Hydnum</taxon>
    </lineage>
</organism>
<dbReference type="InterPro" id="IPR011701">
    <property type="entry name" value="MFS"/>
</dbReference>
<evidence type="ECO:0000256" key="14">
    <source>
        <dbReference type="ARBA" id="ARBA00044924"/>
    </source>
</evidence>
<dbReference type="Proteomes" id="UP000886523">
    <property type="component" value="Unassembled WGS sequence"/>
</dbReference>
<comment type="caution">
    <text evidence="22">The sequence shown here is derived from an EMBL/GenBank/DDBJ whole genome shotgun (WGS) entry which is preliminary data.</text>
</comment>
<comment type="catalytic activity">
    <reaction evidence="14">
        <text>L-lysyl-glycine(out) = L-lysyl-glycine(in)</text>
        <dbReference type="Rhea" id="RHEA:79407"/>
        <dbReference type="ChEBI" id="CHEBI:191202"/>
    </reaction>
</comment>
<evidence type="ECO:0000256" key="13">
    <source>
        <dbReference type="ARBA" id="ARBA00044919"/>
    </source>
</evidence>
<keyword evidence="20" id="KW-0812">Transmembrane</keyword>
<comment type="function">
    <text evidence="17">Lysosomal dipeptide uniporter that selectively exports lysine, arginine or histidine-containing dipeptides with a net positive charge from the lysosome lumen into the cytosol. Could play a role in a specific type of protein O-glycosylation indirectly regulating macrophages migration and tissue invasion. Also essential for liver homeostasis.</text>
</comment>
<gene>
    <name evidence="22" type="ORF">BS47DRAFT_1487975</name>
</gene>
<comment type="catalytic activity">
    <reaction evidence="10">
        <text>L-lysyl-L-lysine(out) = L-lysyl-L-lysine(in)</text>
        <dbReference type="Rhea" id="RHEA:79403"/>
        <dbReference type="ChEBI" id="CHEBI:229956"/>
    </reaction>
</comment>
<feature type="transmembrane region" description="Helical" evidence="20">
    <location>
        <begin position="170"/>
        <end position="191"/>
    </location>
</feature>
<comment type="catalytic activity">
    <reaction evidence="6">
        <text>L-lysyl-L-alpha-amino acid(out) = L-lysyl-L-alpha-amino acid(in)</text>
        <dbReference type="Rhea" id="RHEA:79387"/>
        <dbReference type="ChEBI" id="CHEBI:229965"/>
    </reaction>
</comment>
<comment type="catalytic activity">
    <reaction evidence="11">
        <text>L-arginyl-glycine(out) = L-arginyl-glycine(in)</text>
        <dbReference type="Rhea" id="RHEA:79391"/>
        <dbReference type="ChEBI" id="CHEBI:229955"/>
    </reaction>
</comment>
<comment type="catalytic activity">
    <reaction evidence="5">
        <text>L-alpha-aminoacyl-L-histidine(out) = L-alpha-aminoacyl-L-histidine(in)</text>
        <dbReference type="Rhea" id="RHEA:79375"/>
        <dbReference type="ChEBI" id="CHEBI:229967"/>
    </reaction>
</comment>
<name>A0A9P6AP64_9AGAM</name>
<evidence type="ECO:0000256" key="5">
    <source>
        <dbReference type="ARBA" id="ARBA00044884"/>
    </source>
</evidence>
<dbReference type="PANTHER" id="PTHR23512:SF12">
    <property type="entry name" value="TRANSPORTER, PUTATIVE (AFU_ORTHOLOGUE AFUA_4G00260)-RELATED"/>
    <property type="match status" value="1"/>
</dbReference>
<comment type="catalytic activity">
    <reaction evidence="7">
        <text>L-alpha-aminoacyl-L-lysine(out) = L-alpha-aminoacyl-L-lysine(in)</text>
        <dbReference type="Rhea" id="RHEA:79383"/>
        <dbReference type="ChEBI" id="CHEBI:229966"/>
    </reaction>
</comment>
<comment type="catalytic activity">
    <reaction evidence="12">
        <text>L-histidyl-L-alpha-amino acid(out) = L-histidyl-L-alpha-amino acid(in)</text>
        <dbReference type="Rhea" id="RHEA:79379"/>
        <dbReference type="ChEBI" id="CHEBI:229964"/>
    </reaction>
</comment>
<proteinExistence type="predicted"/>
<dbReference type="GO" id="GO:0022857">
    <property type="term" value="F:transmembrane transporter activity"/>
    <property type="evidence" value="ECO:0007669"/>
    <property type="project" value="InterPro"/>
</dbReference>
<feature type="transmembrane region" description="Helical" evidence="20">
    <location>
        <begin position="318"/>
        <end position="340"/>
    </location>
</feature>
<feature type="compositionally biased region" description="Basic and acidic residues" evidence="19">
    <location>
        <begin position="452"/>
        <end position="467"/>
    </location>
</feature>
<evidence type="ECO:0000256" key="6">
    <source>
        <dbReference type="ARBA" id="ARBA00044891"/>
    </source>
</evidence>
<keyword evidence="23" id="KW-1185">Reference proteome</keyword>
<comment type="catalytic activity">
    <reaction evidence="4">
        <text>L-alpha-aminoacyl-L-arginine(out) = L-alpha-aminoacyl-L-arginine(in)</text>
        <dbReference type="Rhea" id="RHEA:79367"/>
        <dbReference type="ChEBI" id="CHEBI:229968"/>
    </reaction>
</comment>
<accession>A0A9P6AP64</accession>
<keyword evidence="20" id="KW-0472">Membrane</keyword>